<evidence type="ECO:0000313" key="2">
    <source>
        <dbReference type="Proteomes" id="UP001454036"/>
    </source>
</evidence>
<dbReference type="AlphaFoldDB" id="A0AAV3RPN8"/>
<accession>A0AAV3RPN8</accession>
<dbReference type="Proteomes" id="UP001454036">
    <property type="component" value="Unassembled WGS sequence"/>
</dbReference>
<reference evidence="1 2" key="1">
    <citation type="submission" date="2024-01" db="EMBL/GenBank/DDBJ databases">
        <title>The complete chloroplast genome sequence of Lithospermum erythrorhizon: insights into the phylogenetic relationship among Boraginaceae species and the maternal lineages of purple gromwells.</title>
        <authorList>
            <person name="Okada T."/>
            <person name="Watanabe K."/>
        </authorList>
    </citation>
    <scope>NUCLEOTIDE SEQUENCE [LARGE SCALE GENOMIC DNA]</scope>
</reference>
<proteinExistence type="predicted"/>
<keyword evidence="2" id="KW-1185">Reference proteome</keyword>
<name>A0AAV3RPN8_LITER</name>
<comment type="caution">
    <text evidence="1">The sequence shown here is derived from an EMBL/GenBank/DDBJ whole genome shotgun (WGS) entry which is preliminary data.</text>
</comment>
<dbReference type="EMBL" id="BAABME010011387">
    <property type="protein sequence ID" value="GAA0183681.1"/>
    <property type="molecule type" value="Genomic_DNA"/>
</dbReference>
<sequence>MIILHPCGGHGSAEASPYNLPDVHRGLDGWIAKMNKLPNAFSLLDLDVEDDQIDTSIVTAAEENQTPNGSG</sequence>
<gene>
    <name evidence="1" type="ORF">LIER_31052</name>
</gene>
<protein>
    <submittedName>
        <fullName evidence="1">Uncharacterized protein</fullName>
    </submittedName>
</protein>
<evidence type="ECO:0000313" key="1">
    <source>
        <dbReference type="EMBL" id="GAA0183681.1"/>
    </source>
</evidence>
<organism evidence="1 2">
    <name type="scientific">Lithospermum erythrorhizon</name>
    <name type="common">Purple gromwell</name>
    <name type="synonym">Lithospermum officinale var. erythrorhizon</name>
    <dbReference type="NCBI Taxonomy" id="34254"/>
    <lineage>
        <taxon>Eukaryota</taxon>
        <taxon>Viridiplantae</taxon>
        <taxon>Streptophyta</taxon>
        <taxon>Embryophyta</taxon>
        <taxon>Tracheophyta</taxon>
        <taxon>Spermatophyta</taxon>
        <taxon>Magnoliopsida</taxon>
        <taxon>eudicotyledons</taxon>
        <taxon>Gunneridae</taxon>
        <taxon>Pentapetalae</taxon>
        <taxon>asterids</taxon>
        <taxon>lamiids</taxon>
        <taxon>Boraginales</taxon>
        <taxon>Boraginaceae</taxon>
        <taxon>Boraginoideae</taxon>
        <taxon>Lithospermeae</taxon>
        <taxon>Lithospermum</taxon>
    </lineage>
</organism>